<sequence length="221" mass="25006">MADDVSLTGKVKAKLVATKQAWARDGRLLTGEHGDPEHDRLPPGQTLVKDWPVLDLGVQPTVPEAAAGLMIDGLVEAPQSFDWAALQAMPQGEWLNDIHCVTQWSRYDNRWTGVAMPELLALARPKPEARFVTMESHDGYTTNLPLADLDRPDVLIAFTWEGKPLERQHGGPLRLVLPHLYLWKSPKWLKRITLVAEDQPGFWEVRGYHHRGDPWAEERYA</sequence>
<reference evidence="2 3" key="1">
    <citation type="submission" date="2018-06" db="EMBL/GenBank/DDBJ databases">
        <title>Genomic Encyclopedia of Archaeal and Bacterial Type Strains, Phase II (KMG-II): from individual species to whole genera.</title>
        <authorList>
            <person name="Goeker M."/>
        </authorList>
    </citation>
    <scope>NUCLEOTIDE SEQUENCE [LARGE SCALE GENOMIC DNA]</scope>
    <source>
        <strain evidence="2 3">DSM 24525</strain>
    </source>
</reference>
<dbReference type="Pfam" id="PF00174">
    <property type="entry name" value="Oxidored_molyb"/>
    <property type="match status" value="1"/>
</dbReference>
<dbReference type="RefSeq" id="WP_111396434.1">
    <property type="nucleotide sequence ID" value="NZ_QKYU01000001.1"/>
</dbReference>
<dbReference type="AlphaFoldDB" id="A0A2W7ITP6"/>
<dbReference type="CDD" id="cd02109">
    <property type="entry name" value="arch_bact_SO_family_Moco"/>
    <property type="match status" value="1"/>
</dbReference>
<dbReference type="InterPro" id="IPR036374">
    <property type="entry name" value="OxRdtase_Mopterin-bd_sf"/>
</dbReference>
<dbReference type="Gene3D" id="3.90.420.10">
    <property type="entry name" value="Oxidoreductase, molybdopterin-binding domain"/>
    <property type="match status" value="1"/>
</dbReference>
<dbReference type="PANTHER" id="PTHR43032">
    <property type="entry name" value="PROTEIN-METHIONINE-SULFOXIDE REDUCTASE"/>
    <property type="match status" value="1"/>
</dbReference>
<dbReference type="InterPro" id="IPR000572">
    <property type="entry name" value="OxRdtase_Mopterin-bd_dom"/>
</dbReference>
<name>A0A2W7ITP6_9PROT</name>
<comment type="caution">
    <text evidence="2">The sequence shown here is derived from an EMBL/GenBank/DDBJ whole genome shotgun (WGS) entry which is preliminary data.</text>
</comment>
<organism evidence="2 3">
    <name type="scientific">Humitalea rosea</name>
    <dbReference type="NCBI Taxonomy" id="990373"/>
    <lineage>
        <taxon>Bacteria</taxon>
        <taxon>Pseudomonadati</taxon>
        <taxon>Pseudomonadota</taxon>
        <taxon>Alphaproteobacteria</taxon>
        <taxon>Acetobacterales</taxon>
        <taxon>Roseomonadaceae</taxon>
        <taxon>Humitalea</taxon>
    </lineage>
</organism>
<accession>A0A2W7ITP6</accession>
<dbReference type="EMBL" id="QKYU01000001">
    <property type="protein sequence ID" value="PZW51171.1"/>
    <property type="molecule type" value="Genomic_DNA"/>
</dbReference>
<feature type="domain" description="Oxidoreductase molybdopterin-binding" evidence="1">
    <location>
        <begin position="68"/>
        <end position="203"/>
    </location>
</feature>
<evidence type="ECO:0000313" key="2">
    <source>
        <dbReference type="EMBL" id="PZW51171.1"/>
    </source>
</evidence>
<dbReference type="PANTHER" id="PTHR43032:SF4">
    <property type="entry name" value="OXIDOREDUCTASE MOLYBDOPTERIN-BINDING DOMAIN-CONTAINING PROTEIN"/>
    <property type="match status" value="1"/>
</dbReference>
<keyword evidence="3" id="KW-1185">Reference proteome</keyword>
<evidence type="ECO:0000313" key="3">
    <source>
        <dbReference type="Proteomes" id="UP000249688"/>
    </source>
</evidence>
<evidence type="ECO:0000259" key="1">
    <source>
        <dbReference type="Pfam" id="PF00174"/>
    </source>
</evidence>
<dbReference type="OrthoDB" id="9778777at2"/>
<protein>
    <submittedName>
        <fullName evidence="2">DMSO/TMAO reductase YedYZ molybdopterin-dependent catalytic subunit</fullName>
    </submittedName>
</protein>
<proteinExistence type="predicted"/>
<dbReference type="SUPFAM" id="SSF56524">
    <property type="entry name" value="Oxidoreductase molybdopterin-binding domain"/>
    <property type="match status" value="1"/>
</dbReference>
<gene>
    <name evidence="2" type="ORF">C8P66_101393</name>
</gene>
<dbReference type="Proteomes" id="UP000249688">
    <property type="component" value="Unassembled WGS sequence"/>
</dbReference>